<dbReference type="EMBL" id="CP043314">
    <property type="protein sequence ID" value="QEK39084.1"/>
    <property type="molecule type" value="Genomic_DNA"/>
</dbReference>
<gene>
    <name evidence="1" type="ORF">FZC36_01375</name>
</gene>
<dbReference type="RefSeq" id="WP_148972207.1">
    <property type="nucleotide sequence ID" value="NZ_CP043314.1"/>
</dbReference>
<accession>A0A5C0UJT7</accession>
<evidence type="ECO:0000313" key="1">
    <source>
        <dbReference type="EMBL" id="QEK39084.1"/>
    </source>
</evidence>
<dbReference type="AlphaFoldDB" id="A0A5C0UJT7"/>
<dbReference type="KEGG" id="nabu:FZC36_01375"/>
<sequence length="442" mass="51795">MNLIIRLFNYFSFLFLLSRSDLRADLNTDVQQICRGLVISKAVDPNRENLIGFVQKTSDKKLIFVKKEELKFNFFEINEHNSIDFITNSKLKNNELIVKKDFVSSLLSKLDKTSVEEKITDFLKDVFEKRNESDYYINHEKGLERKLEELILDIKHLSKDKPSVVNTAFGNRLYFGGEKYQIINVPGDGLCVIRAFIASLKDYFDRLKEAGTPEDELYANVNYEEEVKKLLSIDHNKTGKLDSENMKNAYYSLFKKYLEKDLTEEESNYIFNSFFNSAFADHKVNFKINKISFPSQYLKQSTFSDVSDFFKNNSDEMSDGLILKFVDYFKSKNQFDGKYDSTVLPEKYIEPLIRFAHEMHEEKKWNIKGIMNMYLDSGSGFTWFNYDFIIMTGNIIGLKTFLVRNDNSKIFLYSHEYSQKDNIFIYSSGGHAQYLRKINSET</sequence>
<keyword evidence="2" id="KW-1185">Reference proteome</keyword>
<proteinExistence type="predicted"/>
<reference evidence="1 2" key="1">
    <citation type="submission" date="2019-08" db="EMBL/GenBank/DDBJ databases">
        <title>Highly reduced genomes of protist endosymbionts show evolutionary convergence.</title>
        <authorList>
            <person name="George E."/>
            <person name="Husnik F."/>
            <person name="Tashyreva D."/>
            <person name="Prokopchuk G."/>
            <person name="Horak A."/>
            <person name="Kwong W.K."/>
            <person name="Lukes J."/>
            <person name="Keeling P.J."/>
        </authorList>
    </citation>
    <scope>NUCLEOTIDE SEQUENCE [LARGE SCALE GENOMIC DNA]</scope>
    <source>
        <strain evidence="1">1604HC</strain>
    </source>
</reference>
<evidence type="ECO:0000313" key="2">
    <source>
        <dbReference type="Proteomes" id="UP000324924"/>
    </source>
</evidence>
<protein>
    <submittedName>
        <fullName evidence="1">Uncharacterized protein</fullName>
    </submittedName>
</protein>
<name>A0A5C0UJT7_9PROT</name>
<organism evidence="1 2">
    <name type="scientific">Candidatus Nesciobacter abundans</name>
    <dbReference type="NCBI Taxonomy" id="2601668"/>
    <lineage>
        <taxon>Bacteria</taxon>
        <taxon>Pseudomonadati</taxon>
        <taxon>Pseudomonadota</taxon>
        <taxon>Alphaproteobacteria</taxon>
        <taxon>Holosporales</taxon>
        <taxon>Holosporaceae</taxon>
        <taxon>Candidatus Nesciobacter</taxon>
    </lineage>
</organism>
<dbReference type="Proteomes" id="UP000324924">
    <property type="component" value="Chromosome"/>
</dbReference>